<feature type="transmembrane region" description="Helical" evidence="8">
    <location>
        <begin position="44"/>
        <end position="62"/>
    </location>
</feature>
<evidence type="ECO:0000256" key="1">
    <source>
        <dbReference type="ARBA" id="ARBA00004141"/>
    </source>
</evidence>
<dbReference type="PROSITE" id="PS50850">
    <property type="entry name" value="MFS"/>
    <property type="match status" value="1"/>
</dbReference>
<feature type="domain" description="Major facilitator superfamily (MFS) profile" evidence="9">
    <location>
        <begin position="44"/>
        <end position="455"/>
    </location>
</feature>
<dbReference type="SUPFAM" id="SSF103473">
    <property type="entry name" value="MFS general substrate transporter"/>
    <property type="match status" value="1"/>
</dbReference>
<evidence type="ECO:0000256" key="4">
    <source>
        <dbReference type="ARBA" id="ARBA00022989"/>
    </source>
</evidence>
<feature type="transmembrane region" description="Helical" evidence="8">
    <location>
        <begin position="106"/>
        <end position="130"/>
    </location>
</feature>
<dbReference type="FunFam" id="1.20.1250.20:FF:000064">
    <property type="entry name" value="MFS allantoate transporter"/>
    <property type="match status" value="1"/>
</dbReference>
<name>A0AAI8VMX7_9PEZI</name>
<evidence type="ECO:0000313" key="11">
    <source>
        <dbReference type="Proteomes" id="UP001295740"/>
    </source>
</evidence>
<dbReference type="GO" id="GO:0016020">
    <property type="term" value="C:membrane"/>
    <property type="evidence" value="ECO:0007669"/>
    <property type="project" value="UniProtKB-SubCell"/>
</dbReference>
<evidence type="ECO:0000256" key="2">
    <source>
        <dbReference type="ARBA" id="ARBA00022448"/>
    </source>
</evidence>
<keyword evidence="2" id="KW-0813">Transport</keyword>
<evidence type="ECO:0000259" key="9">
    <source>
        <dbReference type="PROSITE" id="PS50850"/>
    </source>
</evidence>
<organism evidence="10 11">
    <name type="scientific">Anthostomella pinea</name>
    <dbReference type="NCBI Taxonomy" id="933095"/>
    <lineage>
        <taxon>Eukaryota</taxon>
        <taxon>Fungi</taxon>
        <taxon>Dikarya</taxon>
        <taxon>Ascomycota</taxon>
        <taxon>Pezizomycotina</taxon>
        <taxon>Sordariomycetes</taxon>
        <taxon>Xylariomycetidae</taxon>
        <taxon>Xylariales</taxon>
        <taxon>Xylariaceae</taxon>
        <taxon>Anthostomella</taxon>
    </lineage>
</organism>
<dbReference type="InterPro" id="IPR020846">
    <property type="entry name" value="MFS_dom"/>
</dbReference>
<dbReference type="InterPro" id="IPR036259">
    <property type="entry name" value="MFS_trans_sf"/>
</dbReference>
<reference evidence="10" key="1">
    <citation type="submission" date="2023-10" db="EMBL/GenBank/DDBJ databases">
        <authorList>
            <person name="Hackl T."/>
        </authorList>
    </citation>
    <scope>NUCLEOTIDE SEQUENCE</scope>
</reference>
<feature type="region of interest" description="Disordered" evidence="7">
    <location>
        <begin position="1"/>
        <end position="25"/>
    </location>
</feature>
<evidence type="ECO:0000256" key="6">
    <source>
        <dbReference type="ARBA" id="ARBA00037968"/>
    </source>
</evidence>
<dbReference type="PANTHER" id="PTHR43791:SF40">
    <property type="entry name" value="THIAMINE PATHWAY TRANSPORTER THI73"/>
    <property type="match status" value="1"/>
</dbReference>
<feature type="transmembrane region" description="Helical" evidence="8">
    <location>
        <begin position="430"/>
        <end position="450"/>
    </location>
</feature>
<feature type="compositionally biased region" description="Polar residues" evidence="7">
    <location>
        <begin position="10"/>
        <end position="25"/>
    </location>
</feature>
<dbReference type="EMBL" id="CAUWAG010000010">
    <property type="protein sequence ID" value="CAJ2507865.1"/>
    <property type="molecule type" value="Genomic_DNA"/>
</dbReference>
<dbReference type="Gene3D" id="1.20.1250.20">
    <property type="entry name" value="MFS general substrate transporter like domains"/>
    <property type="match status" value="1"/>
</dbReference>
<accession>A0AAI8VMX7</accession>
<feature type="transmembrane region" description="Helical" evidence="8">
    <location>
        <begin position="363"/>
        <end position="385"/>
    </location>
</feature>
<feature type="transmembrane region" description="Helical" evidence="8">
    <location>
        <begin position="397"/>
        <end position="418"/>
    </location>
</feature>
<feature type="transmembrane region" description="Helical" evidence="8">
    <location>
        <begin position="203"/>
        <end position="225"/>
    </location>
</feature>
<protein>
    <submittedName>
        <fullName evidence="10">Uu.00g090510.m01.CDS01</fullName>
    </submittedName>
</protein>
<feature type="transmembrane region" description="Helical" evidence="8">
    <location>
        <begin position="170"/>
        <end position="191"/>
    </location>
</feature>
<feature type="transmembrane region" description="Helical" evidence="8">
    <location>
        <begin position="337"/>
        <end position="357"/>
    </location>
</feature>
<comment type="subcellular location">
    <subcellularLocation>
        <location evidence="1">Membrane</location>
        <topology evidence="1">Multi-pass membrane protein</topology>
    </subcellularLocation>
</comment>
<evidence type="ECO:0000313" key="10">
    <source>
        <dbReference type="EMBL" id="CAJ2507865.1"/>
    </source>
</evidence>
<feature type="transmembrane region" description="Helical" evidence="8">
    <location>
        <begin position="136"/>
        <end position="158"/>
    </location>
</feature>
<feature type="transmembrane region" description="Helical" evidence="8">
    <location>
        <begin position="273"/>
        <end position="303"/>
    </location>
</feature>
<comment type="similarity">
    <text evidence="6">Belongs to the major facilitator superfamily. Allantoate permease family.</text>
</comment>
<keyword evidence="3 8" id="KW-0812">Transmembrane</keyword>
<keyword evidence="4 8" id="KW-1133">Transmembrane helix</keyword>
<evidence type="ECO:0000256" key="5">
    <source>
        <dbReference type="ARBA" id="ARBA00023136"/>
    </source>
</evidence>
<dbReference type="Pfam" id="PF07690">
    <property type="entry name" value="MFS_1"/>
    <property type="match status" value="1"/>
</dbReference>
<dbReference type="Proteomes" id="UP001295740">
    <property type="component" value="Unassembled WGS sequence"/>
</dbReference>
<keyword evidence="5 8" id="KW-0472">Membrane</keyword>
<dbReference type="GO" id="GO:0022857">
    <property type="term" value="F:transmembrane transporter activity"/>
    <property type="evidence" value="ECO:0007669"/>
    <property type="project" value="InterPro"/>
</dbReference>
<proteinExistence type="inferred from homology"/>
<feature type="transmembrane region" description="Helical" evidence="8">
    <location>
        <begin position="74"/>
        <end position="94"/>
    </location>
</feature>
<sequence length="497" mass="53780">MDTKDEKSPPSDTEQPVSKTASTQMGTLSAVEDAALTRKIDRRIVPLMFAAYFFQFLDKVLINYANIMGLQKDLGLHGQQFSWMATAFFIGYTVSEFPQAWLLQRFNVATVLGVNILLWGVTICCTAATTNFAGVTAVRTLLGCFEAVITPALILITSQWYTKRESTPRYGIWYCGLGAGQIVGGLISFAAQHGSKTASFGGWRIMFVAVGASNLLVAALILLFLPEAPDAASWLTPAEKVHIHARLALDQAGAGRKVFRREAIMETLCDAHVWVLFVLTVLIVIPSGVVTTFSATLIAGFGYDPKTAALLNMPSGVVSILATLGCTYAILVDFPRWLGIVALMVPTLLGAGLMSFYRGSQGGVLAGIYLINFVVAPLALVFALVGSNVQGYTKKIAVNAVVAIGFGVANIIGPQTFLSREAPTYISAKITIFAVNGAAMVMAVVLRLLYGWRNRQSVRAREAELEAVRTGQMTVEALEDQEAEETDRQNRAFVYVY</sequence>
<dbReference type="InterPro" id="IPR011701">
    <property type="entry name" value="MFS"/>
</dbReference>
<comment type="caution">
    <text evidence="10">The sequence shown here is derived from an EMBL/GenBank/DDBJ whole genome shotgun (WGS) entry which is preliminary data.</text>
</comment>
<evidence type="ECO:0000256" key="8">
    <source>
        <dbReference type="SAM" id="Phobius"/>
    </source>
</evidence>
<keyword evidence="11" id="KW-1185">Reference proteome</keyword>
<dbReference type="PANTHER" id="PTHR43791">
    <property type="entry name" value="PERMEASE-RELATED"/>
    <property type="match status" value="1"/>
</dbReference>
<evidence type="ECO:0000256" key="7">
    <source>
        <dbReference type="SAM" id="MobiDB-lite"/>
    </source>
</evidence>
<feature type="transmembrane region" description="Helical" evidence="8">
    <location>
        <begin position="309"/>
        <end position="330"/>
    </location>
</feature>
<gene>
    <name evidence="10" type="ORF">KHLLAP_LOCUS8333</name>
</gene>
<evidence type="ECO:0000256" key="3">
    <source>
        <dbReference type="ARBA" id="ARBA00022692"/>
    </source>
</evidence>
<dbReference type="AlphaFoldDB" id="A0AAI8VMX7"/>